<dbReference type="InterPro" id="IPR037185">
    <property type="entry name" value="EmrE-like"/>
</dbReference>
<evidence type="ECO:0000256" key="1">
    <source>
        <dbReference type="ARBA" id="ARBA00004141"/>
    </source>
</evidence>
<evidence type="ECO:0000256" key="7">
    <source>
        <dbReference type="SAM" id="Phobius"/>
    </source>
</evidence>
<feature type="transmembrane region" description="Helical" evidence="7">
    <location>
        <begin position="242"/>
        <end position="261"/>
    </location>
</feature>
<keyword evidence="10" id="KW-1185">Reference proteome</keyword>
<feature type="transmembrane region" description="Helical" evidence="7">
    <location>
        <begin position="211"/>
        <end position="230"/>
    </location>
</feature>
<feature type="domain" description="EamA" evidence="8">
    <location>
        <begin position="150"/>
        <end position="282"/>
    </location>
</feature>
<feature type="region of interest" description="Disordered" evidence="6">
    <location>
        <begin position="288"/>
        <end position="311"/>
    </location>
</feature>
<dbReference type="Pfam" id="PF00892">
    <property type="entry name" value="EamA"/>
    <property type="match status" value="2"/>
</dbReference>
<feature type="transmembrane region" description="Helical" evidence="7">
    <location>
        <begin position="149"/>
        <end position="168"/>
    </location>
</feature>
<keyword evidence="5 7" id="KW-0472">Membrane</keyword>
<evidence type="ECO:0000256" key="4">
    <source>
        <dbReference type="ARBA" id="ARBA00022989"/>
    </source>
</evidence>
<evidence type="ECO:0000313" key="10">
    <source>
        <dbReference type="Proteomes" id="UP000230407"/>
    </source>
</evidence>
<dbReference type="InterPro" id="IPR000620">
    <property type="entry name" value="EamA_dom"/>
</dbReference>
<feature type="transmembrane region" description="Helical" evidence="7">
    <location>
        <begin position="94"/>
        <end position="113"/>
    </location>
</feature>
<feature type="transmembrane region" description="Helical" evidence="7">
    <location>
        <begin position="65"/>
        <end position="82"/>
    </location>
</feature>
<comment type="subcellular location">
    <subcellularLocation>
        <location evidence="1">Membrane</location>
        <topology evidence="1">Multi-pass membrane protein</topology>
    </subcellularLocation>
</comment>
<dbReference type="GO" id="GO:0016020">
    <property type="term" value="C:membrane"/>
    <property type="evidence" value="ECO:0007669"/>
    <property type="project" value="UniProtKB-SubCell"/>
</dbReference>
<evidence type="ECO:0000259" key="8">
    <source>
        <dbReference type="Pfam" id="PF00892"/>
    </source>
</evidence>
<comment type="caution">
    <text evidence="9">The sequence shown here is derived from an EMBL/GenBank/DDBJ whole genome shotgun (WGS) entry which is preliminary data.</text>
</comment>
<dbReference type="SUPFAM" id="SSF103481">
    <property type="entry name" value="Multidrug resistance efflux transporter EmrE"/>
    <property type="match status" value="2"/>
</dbReference>
<protein>
    <submittedName>
        <fullName evidence="9">EamA family transporter</fullName>
    </submittedName>
</protein>
<organism evidence="9 10">
    <name type="scientific">Streptomyces carminius</name>
    <dbReference type="NCBI Taxonomy" id="2665496"/>
    <lineage>
        <taxon>Bacteria</taxon>
        <taxon>Bacillati</taxon>
        <taxon>Actinomycetota</taxon>
        <taxon>Actinomycetes</taxon>
        <taxon>Kitasatosporales</taxon>
        <taxon>Streptomycetaceae</taxon>
        <taxon>Streptomyces</taxon>
    </lineage>
</organism>
<keyword evidence="4 7" id="KW-1133">Transmembrane helix</keyword>
<keyword evidence="3 7" id="KW-0812">Transmembrane</keyword>
<comment type="similarity">
    <text evidence="2">Belongs to the EamA transporter family.</text>
</comment>
<feature type="transmembrane region" description="Helical" evidence="7">
    <location>
        <begin position="180"/>
        <end position="199"/>
    </location>
</feature>
<gene>
    <name evidence="9" type="ORF">CUT44_20035</name>
</gene>
<evidence type="ECO:0000256" key="6">
    <source>
        <dbReference type="SAM" id="MobiDB-lite"/>
    </source>
</evidence>
<evidence type="ECO:0000313" key="9">
    <source>
        <dbReference type="EMBL" id="PJE96247.1"/>
    </source>
</evidence>
<sequence length="311" mass="32067">MPTAAVLAVVGAALIWSTSFAVTKVALDGVPALTIGAMRFTVAAVLLGVLVRCRPDRRPPPPRDRAFMGLAGLLGISAYFALENIGVDLATASDAALIVASYPVITLALEFAVHRAGVSPVRLLGMVLAIGGVWLIVRDGASAPGGNRLLGDLLLIGGGVVWAVYNLVARRDRSGCSPLVVTYYQTLAGAAGFVLLSLTEYDRWSVPSTGDLLRVGYLAGFCSVAAFLLYNHGLRQVSPSVAVNLLNLVPVAGLVSAVVLAGESVRPGQAAGGAVVVVGVLLGLHRTGHEPGPGPRPGPDNTSEQQELRTP</sequence>
<evidence type="ECO:0000256" key="5">
    <source>
        <dbReference type="ARBA" id="ARBA00023136"/>
    </source>
</evidence>
<name>A0A2M8LWA5_9ACTN</name>
<accession>A0A2M8LWA5</accession>
<dbReference type="PANTHER" id="PTHR32322">
    <property type="entry name" value="INNER MEMBRANE TRANSPORTER"/>
    <property type="match status" value="1"/>
</dbReference>
<feature type="transmembrane region" description="Helical" evidence="7">
    <location>
        <begin position="31"/>
        <end position="53"/>
    </location>
</feature>
<dbReference type="Proteomes" id="UP000230407">
    <property type="component" value="Unassembled WGS sequence"/>
</dbReference>
<dbReference type="Gene3D" id="1.10.3730.20">
    <property type="match status" value="1"/>
</dbReference>
<dbReference type="InterPro" id="IPR050638">
    <property type="entry name" value="AA-Vitamin_Transporters"/>
</dbReference>
<evidence type="ECO:0000256" key="2">
    <source>
        <dbReference type="ARBA" id="ARBA00007362"/>
    </source>
</evidence>
<dbReference type="AlphaFoldDB" id="A0A2M8LWA5"/>
<reference evidence="9 10" key="1">
    <citation type="submission" date="2017-11" db="EMBL/GenBank/DDBJ databases">
        <title>Streptomyces carmine sp. nov., a novel actinomycete isolated from Sophora alopecuroides in Xinjiang, China.</title>
        <authorList>
            <person name="Wang Y."/>
            <person name="Luo X."/>
            <person name="Wan C."/>
            <person name="Zhang L."/>
        </authorList>
    </citation>
    <scope>NUCLEOTIDE SEQUENCE [LARGE SCALE GENOMIC DNA]</scope>
    <source>
        <strain evidence="9 10">TRM SA0054</strain>
    </source>
</reference>
<feature type="transmembrane region" description="Helical" evidence="7">
    <location>
        <begin position="120"/>
        <end position="137"/>
    </location>
</feature>
<evidence type="ECO:0000256" key="3">
    <source>
        <dbReference type="ARBA" id="ARBA00022692"/>
    </source>
</evidence>
<proteinExistence type="inferred from homology"/>
<dbReference type="PANTHER" id="PTHR32322:SF2">
    <property type="entry name" value="EAMA DOMAIN-CONTAINING PROTEIN"/>
    <property type="match status" value="1"/>
</dbReference>
<feature type="domain" description="EamA" evidence="8">
    <location>
        <begin position="5"/>
        <end position="137"/>
    </location>
</feature>
<dbReference type="EMBL" id="PGGW01000060">
    <property type="protein sequence ID" value="PJE96247.1"/>
    <property type="molecule type" value="Genomic_DNA"/>
</dbReference>